<reference evidence="1" key="1">
    <citation type="submission" date="2021-02" db="EMBL/GenBank/DDBJ databases">
        <authorList>
            <person name="Palmer J.M."/>
        </authorList>
    </citation>
    <scope>NUCLEOTIDE SEQUENCE</scope>
    <source>
        <strain evidence="1">SCRP734</strain>
    </source>
</reference>
<accession>A0A8T1VJ47</accession>
<dbReference type="EMBL" id="JAGDFM010000304">
    <property type="protein sequence ID" value="KAG7380230.1"/>
    <property type="molecule type" value="Genomic_DNA"/>
</dbReference>
<gene>
    <name evidence="1" type="ORF">PHYPSEUDO_007616</name>
</gene>
<name>A0A8T1VJ47_9STRA</name>
<dbReference type="AlphaFoldDB" id="A0A8T1VJ47"/>
<keyword evidence="2" id="KW-1185">Reference proteome</keyword>
<organism evidence="1 2">
    <name type="scientific">Phytophthora pseudosyringae</name>
    <dbReference type="NCBI Taxonomy" id="221518"/>
    <lineage>
        <taxon>Eukaryota</taxon>
        <taxon>Sar</taxon>
        <taxon>Stramenopiles</taxon>
        <taxon>Oomycota</taxon>
        <taxon>Peronosporomycetes</taxon>
        <taxon>Peronosporales</taxon>
        <taxon>Peronosporaceae</taxon>
        <taxon>Phytophthora</taxon>
    </lineage>
</organism>
<dbReference type="OrthoDB" id="122072at2759"/>
<evidence type="ECO:0000313" key="2">
    <source>
        <dbReference type="Proteomes" id="UP000694044"/>
    </source>
</evidence>
<comment type="caution">
    <text evidence="1">The sequence shown here is derived from an EMBL/GenBank/DDBJ whole genome shotgun (WGS) entry which is preliminary data.</text>
</comment>
<dbReference type="Proteomes" id="UP000694044">
    <property type="component" value="Unassembled WGS sequence"/>
</dbReference>
<evidence type="ECO:0000313" key="1">
    <source>
        <dbReference type="EMBL" id="KAG7380230.1"/>
    </source>
</evidence>
<proteinExistence type="predicted"/>
<protein>
    <submittedName>
        <fullName evidence="1">Uncharacterized protein</fullName>
    </submittedName>
</protein>
<sequence length="293" mass="33855">MGEIKRTCQAERPVQVEVLAQLFMARIHDLNSDQPLPHYLSTDENPRWIAASELTPLAAKTRSLLREALDERFFSRYYKDTAFAKCDFLLEMQMKFHPIYKRTERSLDRAVILCCRQHNQKGRAGVDRKNAVSAKIRHNLLELLKAVVEPADTTEQRPPLLRVLAGWKQSLLLDRADHPCQAIAIDALKRSLIGGWKMTWTLSGAMTTHQKKRYLSFGIIRYSRRNRDFVDLLQCEEIPKGQHHLHTPSSSIFAFDSDMDYEMDEMTSDILANFVFSTSLLDDLEEEEEKTSL</sequence>